<name>A0ACB8VN28_9TELE</name>
<evidence type="ECO:0000313" key="2">
    <source>
        <dbReference type="Proteomes" id="UP000831701"/>
    </source>
</evidence>
<keyword evidence="2" id="KW-1185">Reference proteome</keyword>
<comment type="caution">
    <text evidence="1">The sequence shown here is derived from an EMBL/GenBank/DDBJ whole genome shotgun (WGS) entry which is preliminary data.</text>
</comment>
<organism evidence="1 2">
    <name type="scientific">Scortum barcoo</name>
    <name type="common">barcoo grunter</name>
    <dbReference type="NCBI Taxonomy" id="214431"/>
    <lineage>
        <taxon>Eukaryota</taxon>
        <taxon>Metazoa</taxon>
        <taxon>Chordata</taxon>
        <taxon>Craniata</taxon>
        <taxon>Vertebrata</taxon>
        <taxon>Euteleostomi</taxon>
        <taxon>Actinopterygii</taxon>
        <taxon>Neopterygii</taxon>
        <taxon>Teleostei</taxon>
        <taxon>Neoteleostei</taxon>
        <taxon>Acanthomorphata</taxon>
        <taxon>Eupercaria</taxon>
        <taxon>Centrarchiformes</taxon>
        <taxon>Terapontoidei</taxon>
        <taxon>Terapontidae</taxon>
        <taxon>Scortum</taxon>
    </lineage>
</organism>
<evidence type="ECO:0000313" key="1">
    <source>
        <dbReference type="EMBL" id="KAI3357095.1"/>
    </source>
</evidence>
<dbReference type="Proteomes" id="UP000831701">
    <property type="component" value="Chromosome 19"/>
</dbReference>
<accession>A0ACB8VN28</accession>
<gene>
    <name evidence="1" type="ORF">L3Q82_015559</name>
</gene>
<proteinExistence type="predicted"/>
<dbReference type="EMBL" id="CM041549">
    <property type="protein sequence ID" value="KAI3357095.1"/>
    <property type="molecule type" value="Genomic_DNA"/>
</dbReference>
<sequence length="4506" mass="492973">MLLSRAVTIKDVAVSSGQLTRPACMACPVQFLCRSLRTVGLVLLYYVFSIGITFYNKWLMKGFHFPLFMTLVHLTINFCLSALTRRAMQCWTGKPRIVLSWTDYLHKVSPTALATALDIGLSNWSFLFITISLYTMTKSSAVLFILFFSLIFKLEEPNPFLILVVLLISSGLFMFTYKSTQFNLEGFIMVLLAAFIGGIRWTLTQVLMQKAELGLQNPIDTIYHLQPLMFLGLFPLFLYNEGLSLSTSEKLFRVTEISPLLYSLITLSVGGLLAFGLGFSEFLLVSRTSSLTLSISGIFKEVCTLVLAAALMGDKMSMLNWLGFVMCLCGISLHVGLKTYYSKTSIFNLSLQLATVPVSLKTSIIVPVPKKPAVTCLNDSCPDALTPVIMKCFERIFLKHTTEDAVSIALHTALTHLQLPNTYVRMLFVDFSSAFNTVILDKLILKLHNLGLPSSLCHWMQGQGLGSSGTFLNRPQVVRIGDNTSSTLVLNTGTPQGCVLSPALFTLFTSDCFCPSTPQTPSEEIQHLTQWWSNNNLVLNTSKTKEVIVDYRRSRRTEHAPLLIHGEAVERVNNIKFLGIHITSDLTWSMNTAHLVKKAQQRLFFLRKLKRAGLSPQLLTNFYRATIESILCLSAAVWYGSCTAQDRKGLSPGGENSTGDCGKSSSRPGLNIRWPDAEEGPTYCHRPIPTHTRANGLFIPLPSGKKYRNIKTTATRLKQLFPQSCTMHFPLLCIAAATLDFSSTHVSSLPCFIIIIILSLAHAVFPAQCPPAALFRGPWTSAELKNDVYKQLLLPHKSGSTTRLLYWSVTLPACVEKLLLAACDCHGLLVPSTQILDQTLHTHTHFKTRFVFVFLLVFLRLCGCQGRLKLTVLSEDRLQMKWKEADGPVQGYKVRVRPITEVPQPELMLTTTRGRATVAGLDSSQEYALQVLVLNGTTEKLLAKRRFTMEGLREEEMIRSGSREQRKKMLPGGSGSGDLDDATEALLGLPTVLYPDPTTTTTTTTTAAAATTEPPALETPSQLPDEALERGTKEKRKRKKEKERDRSKGENKEEQGTVQGKAAEEKPRKTPFPTQPVTGMSPRKPFECDSDAAADIMLLVDGSWSIGRTNFRRVRDFLEGLVMPFHIGPNHIQIGLTQYSGDPRTEWQLNNFTTKDQLLEAVRNFRYKGGNTFTGQALLHVMEENMRAEAGARSDAPFFVVLLTDGKSQDDAIAAATRLKNAGVEIIAVGVKNADEAELRQVASEPVDLNVYNVNDFPLLSKLVARLVHILCGRVEDRGISKRMDPGPTADPVLSYPSPADLRFSELGSREVKLHWTNPAKPVQQYRVVYHSAEGQSPQEVVLSGSESTVLLEGLSSQTLYHVSIFPVYEDNVGLALRGTVTTLPLAMPANLKVMPSSYSTLRVSWDAAPGATQYMILYSALNHGEPDDAREEKFGADQTVVGLAGLLPATDYSVTLYALYDEDPSDPVTAVATTFPLPPPVSVQFPMVTHSMLRVSWVPGALDVPGHRITYSTNHGSDVKQVEVTGLNSVLVQNLSSLSRYLISVQSHYPQGLSAAFTSNVTTLKVPSPSDLRVTNFSGSDITVRWEAAADDVVSYLIKWISLSGGDLRQLRVSGESEGAILEGVEDDKEYQISLSALYGDGAQSEAVAIRYSTLSGGGPSSVSVSEETAVSLAISWVPPNAHVLQYRVSYTALTGAEVQDSTVLVPGGEKRVVLESLQPDTRYSILVTAEYRNREGGSGSAQGKTASLRVSSSVSVVRSDHSSICVSWRPVSAVDGYRIVIQSVKDKQTKEETVDESSSSHCFTDLEPETLYRLSVHSLLDSAEGAAVSILHPTAPAPARIPIHPRMYPIHNEGFDMMEAFGLTKRAHSSVEGVVAEPFVFNTLPTYTLFRDIQLTQSTKFIHPAGFSPEHTISIAFRVLQETPREPFALWQLTDNDFQPKMGVVLDPTTKHLVYFSLDYRGEVQELTFDQPQVHRLFYGSFHKVHLSVSQVGVSLSVDCQHVGERPARPLGNLPTDGFEMLGKLVKTRGPNSGSAPFQLQSFEIVCNITWASEDTCCDLPGVRDEESCPAQPYTCTCSSDIPGAPGSPGPPGKPGSRGEKGEKGEQGQKGEVGPPGKSGLEGGLGPLGNTGPRGMTVQGKMGPPGARGEKGDAGRPGVQGLPGPPGQKGEEGIPGPKGIRGPEGGMGGPGITGPRGFQGMPGHPGPLGERGPSGPVGPTREAWCTFLYCILLYRVCQGVKGNEERRLGEPQSMAMIYQLVTQACEQLVHKEVLKLDMFINEISRKPAPIEEPVGPPGEPGIPGPGGPPGARGNQGQVGPRGRPGRAGYPGEQGRRGLPGEKGDAGTNVQGPTGVKGFAGPVGESKLGIPGSKGDDGKQGPPGIPGPPGQPGEVGPPGVCDSSGGCQRVPPQTGQLRPSLINFTVKQMLHLRLFQLHSQCFRWVHVDMASRRSVKPHGGEEDKYSVLLPTYNERENLPLIVWLLHKYFNESGYKYEIIVIDDGSPDGTLQVAEQLQRIYGEDKIILRPREKKLGLGTAYIHGMKHATGNFIIIMDADLSHHLRPFYLFFGRKQKEGNYDLVSGTRYRGNGGVYGWDLRRKLISRGANFLTQVLLRPGASDLTGSFRLYKKKVLESLVERCVSKGYVFQMEMIVRARQLNYTVGEVDRMFQLPVNNLGSLRKARKNVKKVLGDIGLEFCRDHLEDYKDFTPPEVYIKHTTWEDVCMWEPSHTKVQDYRSKPFCCSGCLFSSKYFSAYKSHFRNVHSEDFENNILLNCPYCTYNGNKKTLETHIKLFHMPNNTVRQGPGGMVAGVGGIMMKDGMLKRTGDSVEQAVYYCKKCTYRDPLYNVVRKHIYREHFQQVAQPYIVKPGEKTNSPNGGPAGATGNTESTNTNNVNSNQIHCKKCLFVPRTYEALVQHVIEDHERIGYQVTAMIGHTSVIVPRPKPIIMIPPKTQGDKTIIGMGPKGAVMATTRSPGSQQLGRVVVASKTGFNSSLLSGMKQDAVRLKAGTTQSFSLGTQQVRVTLPGNAQVSVPQQSHAAKQLISGGSLRTPVMVGASSSLKSNPLGSRVQAAATTVASVTAKKSGSSVLGTSYTQKWKICTICNELFPENVYSSHFEKEHKAEKVPAVANYIMKIHNFTSKCLYCNRYLPSDTLLNHMLIHGLSCPHCRATFNDVEKMVAHMRLSHPDESVGPRTDSPLTFDLTLQQGNPKNVQLIVTTYNMRDAPEESVAFHAQNNNTTVSSARTSSLIPGKRLMPQHPPKTPPGATDSAPAKSAPQASVPYKRDVGKTLCPLCFSILKGPISDSLAHHLRERHQVIQTVHPVEKKLTYKCIHCLGVYTSNMTASTITLHLVHCRGVGKSQNGQDSRAAHSSRVSQAQSSALKRASFDSSDSSAPKRRRPGPPGERAHPRDSNGPSAFVENPDEPVVLALDPKGHENESYESRKSFLTQYFNRAPYPTRREVEKLAASLWLWKSDISSHFVNRRRKCVQECETQNANVLLGFSMHELSKVSHELAFAQDSVYKGRHNTRRTSRTHMGVSEQALKRHKELLAANGGVVLPRKGKSAGTVEGTKASSSVPKPSNASRDQTKTINSTIPQKMPLDLSEPIAIDSDSDEEEQQKDNKDREAEVHLYGNKQLTGAKERMEPRTGAKIVSDLDDLSDDDDDEDDEDDDDDDEDDEDEGEHVENGFGPAEGSGRRAAKGRDPLPIIIPKFVPSSARSGRDGAQLGKQQRSSRSGCHTNQDNNTSTETEREMEERERGERGWRWGEAKERPCRLHGGDKRPLLQCWVVVESEGGGQPPPDSPGVPGRGRSGGGGRRRTGAGGGCVSGPAAQPQHEQKPPSAEQPVPGRRGGEEQAISDAMVSLSIIPICVCAHMCLSAPSQFGAEFRRFSLDRSKPGRFDEFYGLLQHVHRIPNVELLVCYADVHGDLLPINNDDNYHKAISTASPLLRLFLQRKDMVQSAISSGWLCCLPEPAAEGRTEPEAQRLPARPSPVKRLFRRMSDRLVRLDLASPSPRGCSSLPSSPPSSPRAPPSSPLSPWRLHIAGLRRRFGSSDADPPTSAQTQSLCSNLLLKPSSPSDLPLSPTQSCPKIKSSLNPRDIPAPSYPEHQPKSKHQPYSSSSGSSFHNVERTGRRVQPEKNKNSQEEENLQDQRGVEKGGDYGCERDQRLRDRLSKGHRGEKWEEEADYTTFGTDSLTRKKNTVLSAVLLRPDANRKKPPVIISLPRDFRPVSSIIDVDILPETHRRVRLYKHGQEKPLGFYIRDGSSVRVTPTGLEKVPAIFISRMVPGGLAESTGLLAVNDEVLEVNGIEVAGKSLDQVTDMMIANSHNLIITVKPANQRNNVVRSGGGGGGGGAASGSSGRSSDSGASYYGYSSHGGVGAAASMPSHIIQNFPVGELESDDEDDEDLVIEAGGEALPIRRDPSNYSMPSLPRYEPHLNLRAASTSASALSINANGTLPASSSSGSLSYANATSTTPSPDRAMERRSLEEDGTVITL</sequence>
<protein>
    <submittedName>
        <fullName evidence="1">Uncharacterized protein</fullName>
    </submittedName>
</protein>
<reference evidence="1" key="1">
    <citation type="submission" date="2022-04" db="EMBL/GenBank/DDBJ databases">
        <title>Jade perch genome.</title>
        <authorList>
            <person name="Chao B."/>
        </authorList>
    </citation>
    <scope>NUCLEOTIDE SEQUENCE</scope>
    <source>
        <strain evidence="1">CB-2022</strain>
    </source>
</reference>